<keyword evidence="11" id="KW-1185">Reference proteome</keyword>
<organism evidence="10 11">
    <name type="scientific">Albidovulum aquaemixtae</name>
    <dbReference type="NCBI Taxonomy" id="1542388"/>
    <lineage>
        <taxon>Bacteria</taxon>
        <taxon>Pseudomonadati</taxon>
        <taxon>Pseudomonadota</taxon>
        <taxon>Alphaproteobacteria</taxon>
        <taxon>Rhodobacterales</taxon>
        <taxon>Paracoccaceae</taxon>
        <taxon>Albidovulum</taxon>
    </lineage>
</organism>
<dbReference type="CDD" id="cd17324">
    <property type="entry name" value="MFS_NepI_like"/>
    <property type="match status" value="1"/>
</dbReference>
<keyword evidence="6 8" id="KW-1133">Transmembrane helix</keyword>
<dbReference type="InterPro" id="IPR011701">
    <property type="entry name" value="MFS"/>
</dbReference>
<feature type="transmembrane region" description="Helical" evidence="8">
    <location>
        <begin position="266"/>
        <end position="286"/>
    </location>
</feature>
<evidence type="ECO:0000256" key="8">
    <source>
        <dbReference type="SAM" id="Phobius"/>
    </source>
</evidence>
<feature type="transmembrane region" description="Helical" evidence="8">
    <location>
        <begin position="293"/>
        <end position="310"/>
    </location>
</feature>
<proteinExistence type="inferred from homology"/>
<dbReference type="InterPro" id="IPR020846">
    <property type="entry name" value="MFS_dom"/>
</dbReference>
<evidence type="ECO:0000256" key="3">
    <source>
        <dbReference type="ARBA" id="ARBA00022448"/>
    </source>
</evidence>
<evidence type="ECO:0000259" key="9">
    <source>
        <dbReference type="PROSITE" id="PS50850"/>
    </source>
</evidence>
<evidence type="ECO:0000313" key="11">
    <source>
        <dbReference type="Proteomes" id="UP000244924"/>
    </source>
</evidence>
<gene>
    <name evidence="10" type="primary">ynfM</name>
    <name evidence="10" type="ORF">DEA8626_01032</name>
</gene>
<reference evidence="10 11" key="1">
    <citation type="submission" date="2018-03" db="EMBL/GenBank/DDBJ databases">
        <authorList>
            <person name="Keele B.F."/>
        </authorList>
    </citation>
    <scope>NUCLEOTIDE SEQUENCE [LARGE SCALE GENOMIC DNA]</scope>
    <source>
        <strain evidence="10 11">CECT 8626</strain>
    </source>
</reference>
<keyword evidence="7 8" id="KW-0472">Membrane</keyword>
<feature type="transmembrane region" description="Helical" evidence="8">
    <location>
        <begin position="26"/>
        <end position="47"/>
    </location>
</feature>
<evidence type="ECO:0000256" key="4">
    <source>
        <dbReference type="ARBA" id="ARBA00022475"/>
    </source>
</evidence>
<sequence>MSNSSLELHPSSLPPMPKARAMRLRSIIVGVIGFLTLVDLFATQAILPTLAEVYDVTPSAIGLAVNVCTIGMALSCLGVALISGRLNRRQGIWISLALLAIPTSLLAVAPGLASFAALRIAQGIFMAAAFALTMAYLAEHCSAEEIAGTLAAYVTGVVASNLVGRLVAATVSDLLGVGANFYLFAALNLAGAALVFLNLDRMSPMASPGPARSPLASWADHLNNPALRATFGIGFLTLFAFLGIFTYVNFVLAAAPISLSPMSLGIVYFVFLPSMVTTPLAGAVAGRIGTRPALWGGLAVAAAGLVLLVQPNLVSVLGGMVLVGVGTFFVQALATGFIGRAARSDRAAASGLYLASYYVGGLTGAALLGQLFDRYGWEACVAGVGLALAIAALVTVRLRIDDR</sequence>
<dbReference type="Proteomes" id="UP000244924">
    <property type="component" value="Unassembled WGS sequence"/>
</dbReference>
<dbReference type="PROSITE" id="PS50850">
    <property type="entry name" value="MFS"/>
    <property type="match status" value="1"/>
</dbReference>
<evidence type="ECO:0000313" key="10">
    <source>
        <dbReference type="EMBL" id="SPH17509.1"/>
    </source>
</evidence>
<accession>A0A2R8B4F8</accession>
<dbReference type="GO" id="GO:0005886">
    <property type="term" value="C:plasma membrane"/>
    <property type="evidence" value="ECO:0007669"/>
    <property type="project" value="UniProtKB-SubCell"/>
</dbReference>
<feature type="transmembrane region" description="Helical" evidence="8">
    <location>
        <begin position="93"/>
        <end position="113"/>
    </location>
</feature>
<keyword evidence="3" id="KW-0813">Transport</keyword>
<comment type="subcellular location">
    <subcellularLocation>
        <location evidence="1">Cell membrane</location>
        <topology evidence="1">Multi-pass membrane protein</topology>
    </subcellularLocation>
</comment>
<feature type="transmembrane region" description="Helical" evidence="8">
    <location>
        <begin position="181"/>
        <end position="199"/>
    </location>
</feature>
<comment type="similarity">
    <text evidence="2">Belongs to the major facilitator superfamily.</text>
</comment>
<name>A0A2R8B4F8_9RHOB</name>
<dbReference type="Gene3D" id="1.20.1250.20">
    <property type="entry name" value="MFS general substrate transporter like domains"/>
    <property type="match status" value="1"/>
</dbReference>
<feature type="transmembrane region" description="Helical" evidence="8">
    <location>
        <begin position="150"/>
        <end position="169"/>
    </location>
</feature>
<evidence type="ECO:0000256" key="1">
    <source>
        <dbReference type="ARBA" id="ARBA00004651"/>
    </source>
</evidence>
<feature type="transmembrane region" description="Helical" evidence="8">
    <location>
        <begin position="375"/>
        <end position="396"/>
    </location>
</feature>
<dbReference type="EMBL" id="OMOQ01000001">
    <property type="protein sequence ID" value="SPH17509.1"/>
    <property type="molecule type" value="Genomic_DNA"/>
</dbReference>
<dbReference type="AlphaFoldDB" id="A0A2R8B4F8"/>
<evidence type="ECO:0000256" key="2">
    <source>
        <dbReference type="ARBA" id="ARBA00008335"/>
    </source>
</evidence>
<feature type="transmembrane region" description="Helical" evidence="8">
    <location>
        <begin position="351"/>
        <end position="369"/>
    </location>
</feature>
<dbReference type="GO" id="GO:0022857">
    <property type="term" value="F:transmembrane transporter activity"/>
    <property type="evidence" value="ECO:0007669"/>
    <property type="project" value="InterPro"/>
</dbReference>
<evidence type="ECO:0000256" key="5">
    <source>
        <dbReference type="ARBA" id="ARBA00022692"/>
    </source>
</evidence>
<feature type="transmembrane region" description="Helical" evidence="8">
    <location>
        <begin position="119"/>
        <end position="138"/>
    </location>
</feature>
<protein>
    <submittedName>
        <fullName evidence="10">Inner membrane transport protein YnfM</fullName>
    </submittedName>
</protein>
<dbReference type="SUPFAM" id="SSF103473">
    <property type="entry name" value="MFS general substrate transporter"/>
    <property type="match status" value="1"/>
</dbReference>
<dbReference type="InterPro" id="IPR036259">
    <property type="entry name" value="MFS_trans_sf"/>
</dbReference>
<dbReference type="RefSeq" id="WP_108851951.1">
    <property type="nucleotide sequence ID" value="NZ_OMOQ01000001.1"/>
</dbReference>
<dbReference type="Pfam" id="PF07690">
    <property type="entry name" value="MFS_1"/>
    <property type="match status" value="1"/>
</dbReference>
<dbReference type="OrthoDB" id="63984at2"/>
<feature type="transmembrane region" description="Helical" evidence="8">
    <location>
        <begin position="231"/>
        <end position="254"/>
    </location>
</feature>
<keyword evidence="4" id="KW-1003">Cell membrane</keyword>
<keyword evidence="5 8" id="KW-0812">Transmembrane</keyword>
<dbReference type="PANTHER" id="PTHR43271">
    <property type="entry name" value="BLL2771 PROTEIN"/>
    <property type="match status" value="1"/>
</dbReference>
<feature type="transmembrane region" description="Helical" evidence="8">
    <location>
        <begin position="59"/>
        <end position="81"/>
    </location>
</feature>
<evidence type="ECO:0000256" key="7">
    <source>
        <dbReference type="ARBA" id="ARBA00023136"/>
    </source>
</evidence>
<evidence type="ECO:0000256" key="6">
    <source>
        <dbReference type="ARBA" id="ARBA00022989"/>
    </source>
</evidence>
<dbReference type="PANTHER" id="PTHR43271:SF2">
    <property type="entry name" value="BLL2771 PROTEIN"/>
    <property type="match status" value="1"/>
</dbReference>
<feature type="domain" description="Major facilitator superfamily (MFS) profile" evidence="9">
    <location>
        <begin position="25"/>
        <end position="403"/>
    </location>
</feature>
<feature type="transmembrane region" description="Helical" evidence="8">
    <location>
        <begin position="316"/>
        <end position="339"/>
    </location>
</feature>